<gene>
    <name evidence="1" type="ORF">LEP1GSC172_2906</name>
</gene>
<sequence>MIVIPKRVKTARMKSENLNLMIFFEISKGNKKFIFDFLQKINNTIL</sequence>
<dbReference type="Proteomes" id="UP000012112">
    <property type="component" value="Unassembled WGS sequence"/>
</dbReference>
<protein>
    <submittedName>
        <fullName evidence="1">Uncharacterized protein</fullName>
    </submittedName>
</protein>
<evidence type="ECO:0000313" key="1">
    <source>
        <dbReference type="EMBL" id="EMO52828.1"/>
    </source>
</evidence>
<dbReference type="AlphaFoldDB" id="M6VTC2"/>
<organism evidence="1 2">
    <name type="scientific">Leptospira noguchii</name>
    <dbReference type="NCBI Taxonomy" id="28182"/>
    <lineage>
        <taxon>Bacteria</taxon>
        <taxon>Pseudomonadati</taxon>
        <taxon>Spirochaetota</taxon>
        <taxon>Spirochaetia</taxon>
        <taxon>Leptospirales</taxon>
        <taxon>Leptospiraceae</taxon>
        <taxon>Leptospira</taxon>
    </lineage>
</organism>
<reference evidence="1 2" key="1">
    <citation type="submission" date="2013-01" db="EMBL/GenBank/DDBJ databases">
        <authorList>
            <person name="Harkins D.M."/>
            <person name="Durkin A.S."/>
            <person name="Brinkac L.M."/>
            <person name="Haft D.H."/>
            <person name="Selengut J.D."/>
            <person name="Sanka R."/>
            <person name="DePew J."/>
            <person name="Purushe J."/>
            <person name="Matthias M.A."/>
            <person name="Vinetz J.M."/>
            <person name="Sutton G.G."/>
            <person name="Nierman W.C."/>
            <person name="Fouts D.E."/>
        </authorList>
    </citation>
    <scope>NUCLEOTIDE SEQUENCE [LARGE SCALE GENOMIC DNA]</scope>
    <source>
        <strain evidence="1 2">HAI1536</strain>
    </source>
</reference>
<name>M6VTC2_9LEPT</name>
<proteinExistence type="predicted"/>
<accession>M6VTC2</accession>
<dbReference type="EMBL" id="AKWD02000053">
    <property type="protein sequence ID" value="EMO52828.1"/>
    <property type="molecule type" value="Genomic_DNA"/>
</dbReference>
<evidence type="ECO:0000313" key="2">
    <source>
        <dbReference type="Proteomes" id="UP000012112"/>
    </source>
</evidence>
<comment type="caution">
    <text evidence="1">The sequence shown here is derived from an EMBL/GenBank/DDBJ whole genome shotgun (WGS) entry which is preliminary data.</text>
</comment>